<evidence type="ECO:0000313" key="2">
    <source>
        <dbReference type="Proteomes" id="UP000606786"/>
    </source>
</evidence>
<dbReference type="OrthoDB" id="8194504at2759"/>
<gene>
    <name evidence="1" type="ORF">CCAP1982_LOCUS2062</name>
</gene>
<dbReference type="Proteomes" id="UP000606786">
    <property type="component" value="Unassembled WGS sequence"/>
</dbReference>
<dbReference type="AlphaFoldDB" id="A0A811U7K1"/>
<comment type="caution">
    <text evidence="1">The sequence shown here is derived from an EMBL/GenBank/DDBJ whole genome shotgun (WGS) entry which is preliminary data.</text>
</comment>
<sequence length="112" mass="12303">MSWQCANNASCLHTMATDILQAYKRGETISLGFMDLAKLPPLSAKDAEKLNNAETGRGISMATPYVYQWVDGVSVQRAEDDGNYIEIALLKKASGSQGSVMRDIFMSRYCSV</sequence>
<proteinExistence type="predicted"/>
<evidence type="ECO:0000313" key="1">
    <source>
        <dbReference type="EMBL" id="CAD6993245.1"/>
    </source>
</evidence>
<accession>A0A811U7K1</accession>
<organism evidence="1 2">
    <name type="scientific">Ceratitis capitata</name>
    <name type="common">Mediterranean fruit fly</name>
    <name type="synonym">Tephritis capitata</name>
    <dbReference type="NCBI Taxonomy" id="7213"/>
    <lineage>
        <taxon>Eukaryota</taxon>
        <taxon>Metazoa</taxon>
        <taxon>Ecdysozoa</taxon>
        <taxon>Arthropoda</taxon>
        <taxon>Hexapoda</taxon>
        <taxon>Insecta</taxon>
        <taxon>Pterygota</taxon>
        <taxon>Neoptera</taxon>
        <taxon>Endopterygota</taxon>
        <taxon>Diptera</taxon>
        <taxon>Brachycera</taxon>
        <taxon>Muscomorpha</taxon>
        <taxon>Tephritoidea</taxon>
        <taxon>Tephritidae</taxon>
        <taxon>Ceratitis</taxon>
        <taxon>Ceratitis</taxon>
    </lineage>
</organism>
<dbReference type="EMBL" id="CAJHJT010000001">
    <property type="protein sequence ID" value="CAD6993245.1"/>
    <property type="molecule type" value="Genomic_DNA"/>
</dbReference>
<name>A0A811U7K1_CERCA</name>
<keyword evidence="2" id="KW-1185">Reference proteome</keyword>
<protein>
    <submittedName>
        <fullName evidence="1">(Mediterranean fruit fly) hypothetical protein</fullName>
    </submittedName>
</protein>
<reference evidence="1" key="1">
    <citation type="submission" date="2020-11" db="EMBL/GenBank/DDBJ databases">
        <authorList>
            <person name="Whitehead M."/>
        </authorList>
    </citation>
    <scope>NUCLEOTIDE SEQUENCE</scope>
    <source>
        <strain evidence="1">EGII</strain>
    </source>
</reference>